<dbReference type="Pfam" id="PF20152">
    <property type="entry name" value="DUF6534"/>
    <property type="match status" value="1"/>
</dbReference>
<dbReference type="PANTHER" id="PTHR40465:SF1">
    <property type="entry name" value="DUF6534 DOMAIN-CONTAINING PROTEIN"/>
    <property type="match status" value="1"/>
</dbReference>
<accession>A0A8H6I3S4</accession>
<feature type="transmembrane region" description="Helical" evidence="2">
    <location>
        <begin position="133"/>
        <end position="156"/>
    </location>
</feature>
<evidence type="ECO:0000256" key="2">
    <source>
        <dbReference type="SAM" id="Phobius"/>
    </source>
</evidence>
<dbReference type="PANTHER" id="PTHR40465">
    <property type="entry name" value="CHROMOSOME 1, WHOLE GENOME SHOTGUN SEQUENCE"/>
    <property type="match status" value="1"/>
</dbReference>
<feature type="domain" description="DUF6534" evidence="3">
    <location>
        <begin position="180"/>
        <end position="270"/>
    </location>
</feature>
<feature type="transmembrane region" description="Helical" evidence="2">
    <location>
        <begin position="101"/>
        <end position="121"/>
    </location>
</feature>
<evidence type="ECO:0000256" key="1">
    <source>
        <dbReference type="SAM" id="MobiDB-lite"/>
    </source>
</evidence>
<organism evidence="4 5">
    <name type="scientific">Ephemerocybe angulata</name>
    <dbReference type="NCBI Taxonomy" id="980116"/>
    <lineage>
        <taxon>Eukaryota</taxon>
        <taxon>Fungi</taxon>
        <taxon>Dikarya</taxon>
        <taxon>Basidiomycota</taxon>
        <taxon>Agaricomycotina</taxon>
        <taxon>Agaricomycetes</taxon>
        <taxon>Agaricomycetidae</taxon>
        <taxon>Agaricales</taxon>
        <taxon>Agaricineae</taxon>
        <taxon>Psathyrellaceae</taxon>
        <taxon>Ephemerocybe</taxon>
    </lineage>
</organism>
<dbReference type="EMBL" id="JACGCI010000024">
    <property type="protein sequence ID" value="KAF6756841.1"/>
    <property type="molecule type" value="Genomic_DNA"/>
</dbReference>
<feature type="compositionally biased region" description="Polar residues" evidence="1">
    <location>
        <begin position="308"/>
        <end position="321"/>
    </location>
</feature>
<feature type="transmembrane region" description="Helical" evidence="2">
    <location>
        <begin position="176"/>
        <end position="198"/>
    </location>
</feature>
<proteinExistence type="predicted"/>
<keyword evidence="2" id="KW-1133">Transmembrane helix</keyword>
<feature type="transmembrane region" description="Helical" evidence="2">
    <location>
        <begin position="210"/>
        <end position="238"/>
    </location>
</feature>
<keyword evidence="2" id="KW-0812">Transmembrane</keyword>
<protein>
    <recommendedName>
        <fullName evidence="3">DUF6534 domain-containing protein</fullName>
    </recommendedName>
</protein>
<dbReference type="OrthoDB" id="3262409at2759"/>
<feature type="transmembrane region" description="Helical" evidence="2">
    <location>
        <begin position="6"/>
        <end position="32"/>
    </location>
</feature>
<feature type="transmembrane region" description="Helical" evidence="2">
    <location>
        <begin position="53"/>
        <end position="81"/>
    </location>
</feature>
<evidence type="ECO:0000313" key="5">
    <source>
        <dbReference type="Proteomes" id="UP000521943"/>
    </source>
</evidence>
<feature type="compositionally biased region" description="Basic and acidic residues" evidence="1">
    <location>
        <begin position="402"/>
        <end position="425"/>
    </location>
</feature>
<evidence type="ECO:0000259" key="3">
    <source>
        <dbReference type="Pfam" id="PF20152"/>
    </source>
</evidence>
<feature type="region of interest" description="Disordered" evidence="1">
    <location>
        <begin position="287"/>
        <end position="425"/>
    </location>
</feature>
<evidence type="ECO:0000313" key="4">
    <source>
        <dbReference type="EMBL" id="KAF6756841.1"/>
    </source>
</evidence>
<dbReference type="AlphaFoldDB" id="A0A8H6I3S4"/>
<dbReference type="InterPro" id="IPR045339">
    <property type="entry name" value="DUF6534"/>
</dbReference>
<keyword evidence="2" id="KW-0472">Membrane</keyword>
<name>A0A8H6I3S4_9AGAR</name>
<sequence>MGFIGVILAYFLFGSYIVQLSASRAHIHLPLFISIPTNRNTAHYLNHKTSDPLWIQGLIAGVSAVELIGVVFITQCSWRILVLGPKSEKYIIVPSNTVPGIPLMNALAAALVQMFFAWRIYKLSSRYTLGAIVPFAIAALSFLQLSAACAICGLLVQGHSHPEEYFKNTEIPIGIFLSTSAACDILITLSLTISFLHFKSNTSLPSTHRLLNGLILSTVESGAVVTLCAVLNLAFFYGRSDRDAVHIVFQFIVGRLYSNVLLASLNGRRRRTAIAEVSGADSNGISMRDPAFNARPTGHSSTLRDFHLSNNSSANGTAHSYSHSHGRSRLDHRETSRSAVYRMATSRGEVGDASSRGPEHQRWSLPCRRRRSRSREAPAKGEGEEEGGGGGAPLVMVISRVTEVRRDPSDFGGKDGERDRRPRAI</sequence>
<keyword evidence="5" id="KW-1185">Reference proteome</keyword>
<dbReference type="Proteomes" id="UP000521943">
    <property type="component" value="Unassembled WGS sequence"/>
</dbReference>
<reference evidence="4 5" key="1">
    <citation type="submission" date="2020-07" db="EMBL/GenBank/DDBJ databases">
        <title>Comparative genomics of pyrophilous fungi reveals a link between fire events and developmental genes.</title>
        <authorList>
            <consortium name="DOE Joint Genome Institute"/>
            <person name="Steindorff A.S."/>
            <person name="Carver A."/>
            <person name="Calhoun S."/>
            <person name="Stillman K."/>
            <person name="Liu H."/>
            <person name="Lipzen A."/>
            <person name="Pangilinan J."/>
            <person name="Labutti K."/>
            <person name="Bruns T.D."/>
            <person name="Grigoriev I.V."/>
        </authorList>
    </citation>
    <scope>NUCLEOTIDE SEQUENCE [LARGE SCALE GENOMIC DNA]</scope>
    <source>
        <strain evidence="4 5">CBS 144469</strain>
    </source>
</reference>
<gene>
    <name evidence="4" type="ORF">DFP72DRAFT_1168601</name>
</gene>
<comment type="caution">
    <text evidence="4">The sequence shown here is derived from an EMBL/GenBank/DDBJ whole genome shotgun (WGS) entry which is preliminary data.</text>
</comment>